<evidence type="ECO:0000313" key="4">
    <source>
        <dbReference type="Proteomes" id="UP001153076"/>
    </source>
</evidence>
<evidence type="ECO:0000256" key="1">
    <source>
        <dbReference type="ARBA" id="ARBA00022737"/>
    </source>
</evidence>
<keyword evidence="1" id="KW-0677">Repeat</keyword>
<comment type="caution">
    <text evidence="3">The sequence shown here is derived from an EMBL/GenBank/DDBJ whole genome shotgun (WGS) entry which is preliminary data.</text>
</comment>
<feature type="domain" description="Disease resistance R13L4/SHOC-2-like LRR" evidence="2">
    <location>
        <begin position="146"/>
        <end position="355"/>
    </location>
</feature>
<protein>
    <recommendedName>
        <fullName evidence="2">Disease resistance R13L4/SHOC-2-like LRR domain-containing protein</fullName>
    </recommendedName>
</protein>
<keyword evidence="4" id="KW-1185">Reference proteome</keyword>
<name>A0A9Q1JJX5_9CARY</name>
<dbReference type="SUPFAM" id="SSF52047">
    <property type="entry name" value="RNI-like"/>
    <property type="match status" value="1"/>
</dbReference>
<evidence type="ECO:0000313" key="3">
    <source>
        <dbReference type="EMBL" id="KAJ8420875.1"/>
    </source>
</evidence>
<sequence>MTTRSPLHVVFSSRPFISDSPWLLFCLRTFGNRDCPAELEEFGHEMVAHGKVCLLQLGQLPSFWQLNKKTLSEWYKLKNCSASELGRYPIEGQRSCAYELLKGFGILSNGDNLSVNREFRRLLIQDRCNNEYVSEVISTIDLKTLDNRLASSMLRATTHLRVLDLQGAKIWYVPPDAVKTGSKELPESMGQLHNLETLDLKWCHVFYPPKGCSSNTSANLRYFLAGEFIDLGTDFILIQTGITIPENALGSLEGLQTLAYEQGLSINELQSLKKLRLGIVKLRTENGNGNALCYAVEKMKHLRSLKVRSAEENEILDLQHIISPPPLLQKRYFSGRLKKIPDWIRKLNNLVKLSLI</sequence>
<accession>A0A9Q1JJX5</accession>
<dbReference type="InterPro" id="IPR032675">
    <property type="entry name" value="LRR_dom_sf"/>
</dbReference>
<reference evidence="3" key="1">
    <citation type="submission" date="2022-04" db="EMBL/GenBank/DDBJ databases">
        <title>Carnegiea gigantea Genome sequencing and assembly v2.</title>
        <authorList>
            <person name="Copetti D."/>
            <person name="Sanderson M.J."/>
            <person name="Burquez A."/>
            <person name="Wojciechowski M.F."/>
        </authorList>
    </citation>
    <scope>NUCLEOTIDE SEQUENCE</scope>
    <source>
        <strain evidence="3">SGP5-SGP5p</strain>
        <tissue evidence="3">Aerial part</tissue>
    </source>
</reference>
<dbReference type="PANTHER" id="PTHR47186">
    <property type="entry name" value="LEUCINE-RICH REPEAT-CONTAINING PROTEIN 57"/>
    <property type="match status" value="1"/>
</dbReference>
<dbReference type="Gene3D" id="3.80.10.10">
    <property type="entry name" value="Ribonuclease Inhibitor"/>
    <property type="match status" value="1"/>
</dbReference>
<gene>
    <name evidence="3" type="ORF">Cgig2_013311</name>
</gene>
<dbReference type="InterPro" id="IPR055414">
    <property type="entry name" value="LRR_R13L4/SHOC2-like"/>
</dbReference>
<dbReference type="EMBL" id="JAKOGI010003079">
    <property type="protein sequence ID" value="KAJ8420875.1"/>
    <property type="molecule type" value="Genomic_DNA"/>
</dbReference>
<proteinExistence type="predicted"/>
<dbReference type="OrthoDB" id="598235at2759"/>
<evidence type="ECO:0000259" key="2">
    <source>
        <dbReference type="Pfam" id="PF23598"/>
    </source>
</evidence>
<dbReference type="Proteomes" id="UP001153076">
    <property type="component" value="Unassembled WGS sequence"/>
</dbReference>
<dbReference type="Pfam" id="PF23598">
    <property type="entry name" value="LRR_14"/>
    <property type="match status" value="1"/>
</dbReference>
<dbReference type="PANTHER" id="PTHR47186:SF3">
    <property type="entry name" value="OS09G0267800 PROTEIN"/>
    <property type="match status" value="1"/>
</dbReference>
<organism evidence="3 4">
    <name type="scientific">Carnegiea gigantea</name>
    <dbReference type="NCBI Taxonomy" id="171969"/>
    <lineage>
        <taxon>Eukaryota</taxon>
        <taxon>Viridiplantae</taxon>
        <taxon>Streptophyta</taxon>
        <taxon>Embryophyta</taxon>
        <taxon>Tracheophyta</taxon>
        <taxon>Spermatophyta</taxon>
        <taxon>Magnoliopsida</taxon>
        <taxon>eudicotyledons</taxon>
        <taxon>Gunneridae</taxon>
        <taxon>Pentapetalae</taxon>
        <taxon>Caryophyllales</taxon>
        <taxon>Cactineae</taxon>
        <taxon>Cactaceae</taxon>
        <taxon>Cactoideae</taxon>
        <taxon>Echinocereeae</taxon>
        <taxon>Carnegiea</taxon>
    </lineage>
</organism>
<dbReference type="AlphaFoldDB" id="A0A9Q1JJX5"/>